<dbReference type="Proteomes" id="UP000051922">
    <property type="component" value="Unassembled WGS sequence"/>
</dbReference>
<gene>
    <name evidence="2" type="ORF">FC50_GL000946</name>
</gene>
<comment type="caution">
    <text evidence="2">The sequence shown here is derived from an EMBL/GenBank/DDBJ whole genome shotgun (WGS) entry which is preliminary data.</text>
</comment>
<dbReference type="AlphaFoldDB" id="A0A0R1U581"/>
<protein>
    <recommendedName>
        <fullName evidence="4">DUF4355 domain-containing protein</fullName>
    </recommendedName>
</protein>
<evidence type="ECO:0000313" key="3">
    <source>
        <dbReference type="Proteomes" id="UP000051922"/>
    </source>
</evidence>
<dbReference type="RefSeq" id="WP_054651374.1">
    <property type="nucleotide sequence ID" value="NZ_AZFJ01000045.1"/>
</dbReference>
<proteinExistence type="predicted"/>
<feature type="compositionally biased region" description="Basic and acidic residues" evidence="1">
    <location>
        <begin position="62"/>
        <end position="90"/>
    </location>
</feature>
<dbReference type="InterPro" id="IPR025580">
    <property type="entry name" value="Gp46"/>
</dbReference>
<dbReference type="PATRIC" id="fig|1423783.4.peg.979"/>
<feature type="compositionally biased region" description="Low complexity" evidence="1">
    <location>
        <begin position="1"/>
        <end position="52"/>
    </location>
</feature>
<dbReference type="EMBL" id="AZFJ01000045">
    <property type="protein sequence ID" value="KRL86424.1"/>
    <property type="molecule type" value="Genomic_DNA"/>
</dbReference>
<reference evidence="2 3" key="1">
    <citation type="journal article" date="2015" name="Genome Announc.">
        <title>Expanding the biotechnology potential of lactobacilli through comparative genomics of 213 strains and associated genera.</title>
        <authorList>
            <person name="Sun Z."/>
            <person name="Harris H.M."/>
            <person name="McCann A."/>
            <person name="Guo C."/>
            <person name="Argimon S."/>
            <person name="Zhang W."/>
            <person name="Yang X."/>
            <person name="Jeffery I.B."/>
            <person name="Cooney J.C."/>
            <person name="Kagawa T.F."/>
            <person name="Liu W."/>
            <person name="Song Y."/>
            <person name="Salvetti E."/>
            <person name="Wrobel A."/>
            <person name="Rasinkangas P."/>
            <person name="Parkhill J."/>
            <person name="Rea M.C."/>
            <person name="O'Sullivan O."/>
            <person name="Ritari J."/>
            <person name="Douillard F.P."/>
            <person name="Paul Ross R."/>
            <person name="Yang R."/>
            <person name="Briner A.E."/>
            <person name="Felis G.E."/>
            <person name="de Vos W.M."/>
            <person name="Barrangou R."/>
            <person name="Klaenhammer T.R."/>
            <person name="Caufield P.W."/>
            <person name="Cui Y."/>
            <person name="Zhang H."/>
            <person name="O'Toole P.W."/>
        </authorList>
    </citation>
    <scope>NUCLEOTIDE SEQUENCE [LARGE SCALE GENOMIC DNA]</scope>
    <source>
        <strain evidence="2 3">DSM 15945</strain>
    </source>
</reference>
<sequence length="215" mass="22865">MDEANNGANAQQDAQSQANTAGSTAASGAAQSAGQAGQNNQNANSAASGAGTITTEQMNEIITERLGRQREKLQKESDETIAKKVKEALERANMTPEQQAAAEQDDRDKELNQLKAELARRDRKEHATSAAQAAKIPAELVPFLTRGTDEETDKAITDFGKAFSSAVQSAVEERMKGHGTPGVGSQTSGKKPDDFGARLAKAYAPRSVEHSYFSK</sequence>
<dbReference type="Pfam" id="PF14265">
    <property type="entry name" value="DUF4355"/>
    <property type="match status" value="1"/>
</dbReference>
<name>A0A0R1U581_9LACO</name>
<evidence type="ECO:0000313" key="2">
    <source>
        <dbReference type="EMBL" id="KRL86424.1"/>
    </source>
</evidence>
<keyword evidence="3" id="KW-1185">Reference proteome</keyword>
<evidence type="ECO:0008006" key="4">
    <source>
        <dbReference type="Google" id="ProtNLM"/>
    </source>
</evidence>
<evidence type="ECO:0000256" key="1">
    <source>
        <dbReference type="SAM" id="MobiDB-lite"/>
    </source>
</evidence>
<organism evidence="2 3">
    <name type="scientific">Lacticaseibacillus pantheris DSM 15945 = JCM 12539 = NBRC 106106</name>
    <dbReference type="NCBI Taxonomy" id="1423783"/>
    <lineage>
        <taxon>Bacteria</taxon>
        <taxon>Bacillati</taxon>
        <taxon>Bacillota</taxon>
        <taxon>Bacilli</taxon>
        <taxon>Lactobacillales</taxon>
        <taxon>Lactobacillaceae</taxon>
        <taxon>Lacticaseibacillus</taxon>
    </lineage>
</organism>
<feature type="compositionally biased region" description="Basic and acidic residues" evidence="1">
    <location>
        <begin position="104"/>
        <end position="127"/>
    </location>
</feature>
<dbReference type="STRING" id="1423783.FC50_GL000946"/>
<feature type="region of interest" description="Disordered" evidence="1">
    <location>
        <begin position="170"/>
        <end position="215"/>
    </location>
</feature>
<feature type="region of interest" description="Disordered" evidence="1">
    <location>
        <begin position="1"/>
        <end position="133"/>
    </location>
</feature>
<accession>A0A0R1U581</accession>